<dbReference type="Proteomes" id="UP000029492">
    <property type="component" value="Chromosome"/>
</dbReference>
<evidence type="ECO:0000256" key="1">
    <source>
        <dbReference type="SAM" id="MobiDB-lite"/>
    </source>
</evidence>
<gene>
    <name evidence="2" type="ORF">MOC_0749</name>
</gene>
<protein>
    <submittedName>
        <fullName evidence="2">Protein of unassigned function</fullName>
    </submittedName>
</protein>
<dbReference type="AlphaFoldDB" id="A0A089Q1P0"/>
<keyword evidence="3" id="KW-1185">Reference proteome</keyword>
<reference evidence="2 3" key="1">
    <citation type="journal article" date="2014" name="PLoS ONE">
        <title>Genome Information of Methylobacterium oryzae, a Plant-Probiotic Methylotroph in the Phyllosphere.</title>
        <authorList>
            <person name="Kwak M.J."/>
            <person name="Jeong H."/>
            <person name="Madhaiyan M."/>
            <person name="Lee Y."/>
            <person name="Sa T.M."/>
            <person name="Oh T.K."/>
            <person name="Kim J.F."/>
        </authorList>
    </citation>
    <scope>NUCLEOTIDE SEQUENCE [LARGE SCALE GENOMIC DNA]</scope>
    <source>
        <strain evidence="2 3">CBMB20</strain>
    </source>
</reference>
<organism evidence="2 3">
    <name type="scientific">Methylobacterium oryzae CBMB20</name>
    <dbReference type="NCBI Taxonomy" id="693986"/>
    <lineage>
        <taxon>Bacteria</taxon>
        <taxon>Pseudomonadati</taxon>
        <taxon>Pseudomonadota</taxon>
        <taxon>Alphaproteobacteria</taxon>
        <taxon>Hyphomicrobiales</taxon>
        <taxon>Methylobacteriaceae</taxon>
        <taxon>Methylobacterium</taxon>
    </lineage>
</organism>
<dbReference type="HOGENOM" id="CLU_2936330_0_0_5"/>
<dbReference type="STRING" id="693986.MOC_0749"/>
<sequence length="60" mass="6649">MRYRLACHPALACPVTDRAANLPARARAPRGRLCRQPRSRRKPRSSCIGRGLASSAPHRT</sequence>
<dbReference type="KEGG" id="mor:MOC_0749"/>
<feature type="region of interest" description="Disordered" evidence="1">
    <location>
        <begin position="24"/>
        <end position="60"/>
    </location>
</feature>
<evidence type="ECO:0000313" key="3">
    <source>
        <dbReference type="Proteomes" id="UP000029492"/>
    </source>
</evidence>
<accession>A0A089Q1P0</accession>
<proteinExistence type="predicted"/>
<evidence type="ECO:0000313" key="2">
    <source>
        <dbReference type="EMBL" id="AIQ88504.1"/>
    </source>
</evidence>
<feature type="compositionally biased region" description="Basic residues" evidence="1">
    <location>
        <begin position="27"/>
        <end position="44"/>
    </location>
</feature>
<dbReference type="EMBL" id="CP003811">
    <property type="protein sequence ID" value="AIQ88504.1"/>
    <property type="molecule type" value="Genomic_DNA"/>
</dbReference>
<name>A0A089Q1P0_9HYPH</name>